<evidence type="ECO:0000313" key="3">
    <source>
        <dbReference type="EMBL" id="CAE0412936.1"/>
    </source>
</evidence>
<feature type="transmembrane region" description="Helical" evidence="2">
    <location>
        <begin position="468"/>
        <end position="488"/>
    </location>
</feature>
<proteinExistence type="predicted"/>
<gene>
    <name evidence="3" type="ORF">ACOF00016_LOCUS10194</name>
</gene>
<organism evidence="3">
    <name type="scientific">Amphora coffeiformis</name>
    <dbReference type="NCBI Taxonomy" id="265554"/>
    <lineage>
        <taxon>Eukaryota</taxon>
        <taxon>Sar</taxon>
        <taxon>Stramenopiles</taxon>
        <taxon>Ochrophyta</taxon>
        <taxon>Bacillariophyta</taxon>
        <taxon>Bacillariophyceae</taxon>
        <taxon>Bacillariophycidae</taxon>
        <taxon>Thalassiophysales</taxon>
        <taxon>Catenulaceae</taxon>
        <taxon>Amphora</taxon>
    </lineage>
</organism>
<evidence type="ECO:0000256" key="1">
    <source>
        <dbReference type="SAM" id="MobiDB-lite"/>
    </source>
</evidence>
<sequence>MALSRDLEAIEQILAKKGGGEPLKTAYSVYALGGYSETYATLELTSPIEWDVPSGATLHAQARNGKMVKVTAYGSMPKGETYFKVRYSEEEANCDVGGLPDDMIETDGCLVSPGFLRVENYEKELEFSYDPIRGNSCEYYISQQTFHASESWKVQRNPMNSFYDSFTKFVDFYGTPTFAHGINEAAEQQKEYQFAKGYFDFTSADENTLIDSFQFTTSYVVMGMSVIRELEEAVLACKGECSLEGNCAETAESIESIDDAVAYYVGNSQEQEGDGSLLYGLANQMCKYFKTCGEDGDSTEGVAKLNLDLFDLFNEMKNQLANGKCGEARRTKNKALKLITVPLVQGFLFSAYRRDNENAYPEYTKEDTAPFAAAVFPMLNACGMEEAGTIEFDFAPGKEKSIREKLNKVVHEIEDYYYCMDICCADIGGLWDEDKEEYRKHSAPCVETRQECLEKAGLLKESGEKKKAGIAVMVLILLAAIIVTFMLWRRRSRNSSSSRGGTGNGGADLEGRTIT</sequence>
<dbReference type="EMBL" id="HBIM01012413">
    <property type="protein sequence ID" value="CAE0412936.1"/>
    <property type="molecule type" value="Transcribed_RNA"/>
</dbReference>
<keyword evidence="2" id="KW-0472">Membrane</keyword>
<protein>
    <submittedName>
        <fullName evidence="3">Uncharacterized protein</fullName>
    </submittedName>
</protein>
<keyword evidence="2" id="KW-0812">Transmembrane</keyword>
<evidence type="ECO:0000256" key="2">
    <source>
        <dbReference type="SAM" id="Phobius"/>
    </source>
</evidence>
<name>A0A7S3P8S0_9STRA</name>
<dbReference type="AlphaFoldDB" id="A0A7S3P8S0"/>
<feature type="region of interest" description="Disordered" evidence="1">
    <location>
        <begin position="493"/>
        <end position="515"/>
    </location>
</feature>
<reference evidence="3" key="1">
    <citation type="submission" date="2021-01" db="EMBL/GenBank/DDBJ databases">
        <authorList>
            <person name="Corre E."/>
            <person name="Pelletier E."/>
            <person name="Niang G."/>
            <person name="Scheremetjew M."/>
            <person name="Finn R."/>
            <person name="Kale V."/>
            <person name="Holt S."/>
            <person name="Cochrane G."/>
            <person name="Meng A."/>
            <person name="Brown T."/>
            <person name="Cohen L."/>
        </authorList>
    </citation>
    <scope>NUCLEOTIDE SEQUENCE</scope>
    <source>
        <strain evidence="3">CCMP127</strain>
    </source>
</reference>
<keyword evidence="2" id="KW-1133">Transmembrane helix</keyword>
<accession>A0A7S3P8S0</accession>